<keyword evidence="2 7" id="KW-0689">Ribosomal protein</keyword>
<evidence type="ECO:0000256" key="1">
    <source>
        <dbReference type="ARBA" id="ARBA00004173"/>
    </source>
</evidence>
<proteinExistence type="predicted"/>
<keyword evidence="4" id="KW-0687">Ribonucleoprotein</keyword>
<protein>
    <submittedName>
        <fullName evidence="7">50S ribosomal protein Mrp49</fullName>
    </submittedName>
</protein>
<dbReference type="InterPro" id="IPR040049">
    <property type="entry name" value="Ribosomal_mS25/mL61"/>
</dbReference>
<dbReference type="SMART" id="SM00916">
    <property type="entry name" value="L51_S25_CI-B8"/>
    <property type="match status" value="1"/>
</dbReference>
<gene>
    <name evidence="7" type="ORF">HOO65_020733</name>
</gene>
<dbReference type="Pfam" id="PF05047">
    <property type="entry name" value="L51_S25_CI-B8"/>
    <property type="match status" value="1"/>
</dbReference>
<keyword evidence="8" id="KW-1185">Reference proteome</keyword>
<evidence type="ECO:0000256" key="3">
    <source>
        <dbReference type="ARBA" id="ARBA00023128"/>
    </source>
</evidence>
<organism evidence="7 8">
    <name type="scientific">Ceratocystis lukuohia</name>
    <dbReference type="NCBI Taxonomy" id="2019550"/>
    <lineage>
        <taxon>Eukaryota</taxon>
        <taxon>Fungi</taxon>
        <taxon>Dikarya</taxon>
        <taxon>Ascomycota</taxon>
        <taxon>Pezizomycotina</taxon>
        <taxon>Sordariomycetes</taxon>
        <taxon>Hypocreomycetidae</taxon>
        <taxon>Microascales</taxon>
        <taxon>Ceratocystidaceae</taxon>
        <taxon>Ceratocystis</taxon>
    </lineage>
</organism>
<dbReference type="SUPFAM" id="SSF52833">
    <property type="entry name" value="Thioredoxin-like"/>
    <property type="match status" value="1"/>
</dbReference>
<dbReference type="GeneID" id="98116366"/>
<keyword evidence="3" id="KW-0496">Mitochondrion</keyword>
<evidence type="ECO:0000259" key="6">
    <source>
        <dbReference type="SMART" id="SM00916"/>
    </source>
</evidence>
<dbReference type="PANTHER" id="PTHR13274:SF2">
    <property type="entry name" value="SMALL RIBOSOMAL SUBUNIT PROTEIN MS25"/>
    <property type="match status" value="1"/>
</dbReference>
<dbReference type="EMBL" id="JABSNW010000002">
    <property type="protein sequence ID" value="KAL2890191.1"/>
    <property type="molecule type" value="Genomic_DNA"/>
</dbReference>
<name>A0ABR4MPJ6_9PEZI</name>
<comment type="subcellular location">
    <subcellularLocation>
        <location evidence="1">Mitochondrion</location>
    </subcellularLocation>
</comment>
<evidence type="ECO:0000313" key="8">
    <source>
        <dbReference type="Proteomes" id="UP001610728"/>
    </source>
</evidence>
<dbReference type="PANTHER" id="PTHR13274">
    <property type="entry name" value="MITOCHONDRIAL RIBOSOMAL PROTEIN S25"/>
    <property type="match status" value="1"/>
</dbReference>
<evidence type="ECO:0000256" key="5">
    <source>
        <dbReference type="SAM" id="MobiDB-lite"/>
    </source>
</evidence>
<accession>A0ABR4MPJ6</accession>
<dbReference type="InterPro" id="IPR007741">
    <property type="entry name" value="Ribosomal_mL43/mS25/NADH_DH"/>
</dbReference>
<feature type="region of interest" description="Disordered" evidence="5">
    <location>
        <begin position="108"/>
        <end position="151"/>
    </location>
</feature>
<feature type="domain" description="Ribosomal protein/NADH dehydrogenase" evidence="6">
    <location>
        <begin position="59"/>
        <end position="176"/>
    </location>
</feature>
<evidence type="ECO:0000256" key="2">
    <source>
        <dbReference type="ARBA" id="ARBA00022980"/>
    </source>
</evidence>
<sequence length="229" mass="25602">MVGTATRWHNLRNTLANNWYRLESIQAIYLSRLLKIRFGPGAAVLPPNVTRIHMDFARNIRGGHMGPRKFWQEILPRLKYHNPLVPMIVCRRLANEGPATMTIYLRKSTSETAPESDGSDLAKDSAPSAALVSSGVTPNGVPAPAPQPDETTITIDMKNLHTETILTKFLDATKAIAVEPTPEESKEIAEDRLMSGKAEIDRVRVKTLVDEQRRERDMLERARKDLAGI</sequence>
<dbReference type="Proteomes" id="UP001610728">
    <property type="component" value="Unassembled WGS sequence"/>
</dbReference>
<comment type="caution">
    <text evidence="7">The sequence shown here is derived from an EMBL/GenBank/DDBJ whole genome shotgun (WGS) entry which is preliminary data.</text>
</comment>
<dbReference type="RefSeq" id="XP_070861371.1">
    <property type="nucleotide sequence ID" value="XM_071006978.1"/>
</dbReference>
<reference evidence="7 8" key="1">
    <citation type="submission" date="2020-05" db="EMBL/GenBank/DDBJ databases">
        <title>Ceratocystis lukuohia genome.</title>
        <authorList>
            <person name="Harrington T.C."/>
            <person name="Kim K."/>
            <person name="Mayers C.G."/>
        </authorList>
    </citation>
    <scope>NUCLEOTIDE SEQUENCE [LARGE SCALE GENOMIC DNA]</scope>
    <source>
        <strain evidence="7 8">C4212</strain>
    </source>
</reference>
<dbReference type="GO" id="GO:0005840">
    <property type="term" value="C:ribosome"/>
    <property type="evidence" value="ECO:0007669"/>
    <property type="project" value="UniProtKB-KW"/>
</dbReference>
<dbReference type="InterPro" id="IPR036249">
    <property type="entry name" value="Thioredoxin-like_sf"/>
</dbReference>
<evidence type="ECO:0000256" key="4">
    <source>
        <dbReference type="ARBA" id="ARBA00023274"/>
    </source>
</evidence>
<evidence type="ECO:0000313" key="7">
    <source>
        <dbReference type="EMBL" id="KAL2890191.1"/>
    </source>
</evidence>